<evidence type="ECO:0000313" key="2">
    <source>
        <dbReference type="EMBL" id="SIM67004.1"/>
    </source>
</evidence>
<dbReference type="EMBL" id="LT671858">
    <property type="protein sequence ID" value="SIM67004.1"/>
    <property type="molecule type" value="Genomic_DNA"/>
</dbReference>
<reference evidence="2 3" key="1">
    <citation type="submission" date="2016-04" db="EMBL/GenBank/DDBJ databases">
        <authorList>
            <person name="Evans L.H."/>
            <person name="Alamgir A."/>
            <person name="Owens N."/>
            <person name="Weber N.D."/>
            <person name="Virtaneva K."/>
            <person name="Barbian K."/>
            <person name="Babar A."/>
            <person name="Rosenke K."/>
        </authorList>
    </citation>
    <scope>NUCLEOTIDE SEQUENCE [LARGE SCALE GENOMIC DNA]</scope>
    <source>
        <strain evidence="3">S5(T) (JCM 30642 \VKM B-2941)</strain>
    </source>
</reference>
<protein>
    <submittedName>
        <fullName evidence="2">Uncharacterized protein</fullName>
    </submittedName>
</protein>
<organism evidence="2 3">
    <name type="scientific">Cuniculiplasma divulgatum</name>
    <dbReference type="NCBI Taxonomy" id="1673428"/>
    <lineage>
        <taxon>Archaea</taxon>
        <taxon>Methanobacteriati</taxon>
        <taxon>Thermoplasmatota</taxon>
        <taxon>Thermoplasmata</taxon>
        <taxon>Thermoplasmatales</taxon>
        <taxon>Cuniculiplasmataceae</taxon>
        <taxon>Cuniculiplasma</taxon>
    </lineage>
</organism>
<keyword evidence="1" id="KW-0812">Transmembrane</keyword>
<proteinExistence type="predicted"/>
<keyword evidence="1" id="KW-0472">Membrane</keyword>
<evidence type="ECO:0000313" key="3">
    <source>
        <dbReference type="Proteomes" id="UP000195607"/>
    </source>
</evidence>
<keyword evidence="1" id="KW-1133">Transmembrane helix</keyword>
<feature type="transmembrane region" description="Helical" evidence="1">
    <location>
        <begin position="15"/>
        <end position="36"/>
    </location>
</feature>
<dbReference type="Proteomes" id="UP000195607">
    <property type="component" value="Chromosome I"/>
</dbReference>
<sequence length="133" mass="15666">MVNTKFIINVEKKRYISIIFLNSINTYLMWLMNMFFKKVYNFPMGNKFRAKMSKARFEIGDHEKHVISVNANPFLKYIRIEVDGERVIDVPNLVPSRKFDLEIGNAEKHKVEIFIRLLSPVRLMVDGSEVVQI</sequence>
<accession>A0A1N5V1X9</accession>
<gene>
    <name evidence="2" type="ORF">CSP5_1200</name>
</gene>
<name>A0A1N5V1X9_9ARCH</name>
<evidence type="ECO:0000256" key="1">
    <source>
        <dbReference type="SAM" id="Phobius"/>
    </source>
</evidence>
<dbReference type="AlphaFoldDB" id="A0A1N5V1X9"/>